<accession>A0A9E5MN45</accession>
<dbReference type="RefSeq" id="WP_167189703.1">
    <property type="nucleotide sequence ID" value="NZ_JAAONZ010000015.1"/>
</dbReference>
<keyword evidence="3" id="KW-1185">Reference proteome</keyword>
<dbReference type="GO" id="GO:0016833">
    <property type="term" value="F:oxo-acid-lyase activity"/>
    <property type="evidence" value="ECO:0007669"/>
    <property type="project" value="UniProtKB-ARBA"/>
</dbReference>
<dbReference type="Gene3D" id="3.20.20.60">
    <property type="entry name" value="Phosphoenolpyruvate-binding domains"/>
    <property type="match status" value="1"/>
</dbReference>
<dbReference type="Pfam" id="PF13714">
    <property type="entry name" value="PEP_mutase"/>
    <property type="match status" value="1"/>
</dbReference>
<dbReference type="InterPro" id="IPR018523">
    <property type="entry name" value="Isocitrate_lyase_ph_CS"/>
</dbReference>
<protein>
    <submittedName>
        <fullName evidence="2">Isocitrate lyase/PEP mutase family protein</fullName>
    </submittedName>
</protein>
<dbReference type="PROSITE" id="PS00161">
    <property type="entry name" value="ISOCITRATE_LYASE"/>
    <property type="match status" value="1"/>
</dbReference>
<dbReference type="PANTHER" id="PTHR42905:SF5">
    <property type="entry name" value="CARBOXYVINYL-CARBOXYPHOSPHONATE PHOSPHORYLMUTASE, CHLOROPLASTIC"/>
    <property type="match status" value="1"/>
</dbReference>
<reference evidence="2" key="1">
    <citation type="submission" date="2020-03" db="EMBL/GenBank/DDBJ databases">
        <authorList>
            <person name="Guo F."/>
        </authorList>
    </citation>
    <scope>NUCLEOTIDE SEQUENCE</scope>
    <source>
        <strain evidence="2">JCM 30134</strain>
    </source>
</reference>
<dbReference type="InterPro" id="IPR015813">
    <property type="entry name" value="Pyrv/PenolPyrv_kinase-like_dom"/>
</dbReference>
<evidence type="ECO:0000313" key="2">
    <source>
        <dbReference type="EMBL" id="NHO67285.1"/>
    </source>
</evidence>
<gene>
    <name evidence="2" type="ORF">G8770_17185</name>
</gene>
<dbReference type="InterPro" id="IPR040442">
    <property type="entry name" value="Pyrv_kinase-like_dom_sf"/>
</dbReference>
<dbReference type="InterPro" id="IPR039556">
    <property type="entry name" value="ICL/PEPM"/>
</dbReference>
<keyword evidence="1" id="KW-0479">Metal-binding</keyword>
<name>A0A9E5MN45_9GAMM</name>
<dbReference type="PANTHER" id="PTHR42905">
    <property type="entry name" value="PHOSPHOENOLPYRUVATE CARBOXYLASE"/>
    <property type="match status" value="1"/>
</dbReference>
<proteinExistence type="predicted"/>
<evidence type="ECO:0000313" key="3">
    <source>
        <dbReference type="Proteomes" id="UP000787472"/>
    </source>
</evidence>
<evidence type="ECO:0000256" key="1">
    <source>
        <dbReference type="ARBA" id="ARBA00022723"/>
    </source>
</evidence>
<keyword evidence="2" id="KW-0456">Lyase</keyword>
<comment type="caution">
    <text evidence="2">The sequence shown here is derived from an EMBL/GenBank/DDBJ whole genome shotgun (WGS) entry which is preliminary data.</text>
</comment>
<dbReference type="GO" id="GO:0046872">
    <property type="term" value="F:metal ion binding"/>
    <property type="evidence" value="ECO:0007669"/>
    <property type="project" value="UniProtKB-KW"/>
</dbReference>
<organism evidence="2 3">
    <name type="scientific">Pseudomaricurvus hydrocarbonicus</name>
    <dbReference type="NCBI Taxonomy" id="1470433"/>
    <lineage>
        <taxon>Bacteria</taxon>
        <taxon>Pseudomonadati</taxon>
        <taxon>Pseudomonadota</taxon>
        <taxon>Gammaproteobacteria</taxon>
        <taxon>Cellvibrionales</taxon>
        <taxon>Cellvibrionaceae</taxon>
        <taxon>Pseudomaricurvus</taxon>
    </lineage>
</organism>
<dbReference type="CDD" id="cd00377">
    <property type="entry name" value="ICL_PEPM"/>
    <property type="match status" value="1"/>
</dbReference>
<dbReference type="Proteomes" id="UP000787472">
    <property type="component" value="Unassembled WGS sequence"/>
</dbReference>
<sequence>MNNHGLTHARRLRTLCQQPETLQAPGIYDGLSARLVEAAGFEAAFVSGACIAFARFGRPDMGLVTATEVVNTISVIRERTAMPLIVDMDTGFGNALNVQRTVRTFELAGASALQMEDQVMPKRCGHMAGKQVIAQAEMVGKIKAALDARYDDSTMIIARTDALGVNGFDDALQRAEAYLQAGADALFIEAPQSLEQMQIIGDHFGERVPLVHNLVEGGKSPVDGSYPLQALGYKIALYPAALLHLFVPQAQQLLQHIVHTGSTSDWQGSPLVNLNYLNELLEAPAMLADSERYKH</sequence>
<dbReference type="AlphaFoldDB" id="A0A9E5MN45"/>
<dbReference type="SUPFAM" id="SSF51621">
    <property type="entry name" value="Phosphoenolpyruvate/pyruvate domain"/>
    <property type="match status" value="1"/>
</dbReference>
<dbReference type="EMBL" id="JAAONZ010000015">
    <property type="protein sequence ID" value="NHO67285.1"/>
    <property type="molecule type" value="Genomic_DNA"/>
</dbReference>